<protein>
    <submittedName>
        <fullName evidence="2">Uncharacterized protein</fullName>
    </submittedName>
</protein>
<accession>A0A2J0Q2F5</accession>
<reference evidence="3 5" key="2">
    <citation type="submission" date="2018-05" db="EMBL/GenBank/DDBJ databases">
        <title>Evaluation of testing and processing parameters for the GenePOC Carba assay.</title>
        <authorList>
            <person name="Walsh T.R."/>
        </authorList>
    </citation>
    <scope>NUCLEOTIDE SEQUENCE [LARGE SCALE GENOMIC DNA]</scope>
    <source>
        <strain evidence="3 5">PECIMP</strain>
    </source>
</reference>
<sequence length="64" mass="7584">MIKKECMKERTQSPGESFAHAEFMEKVFTNLRMFCDAEYRRLATGEKETQQSQPEKTIHSHYLV</sequence>
<dbReference type="AlphaFoldDB" id="A0A2J0Q2F5"/>
<evidence type="ECO:0000313" key="2">
    <source>
        <dbReference type="EMBL" id="PJD87164.1"/>
    </source>
</evidence>
<dbReference type="EMBL" id="QHMI01000017">
    <property type="protein sequence ID" value="PXB37466.1"/>
    <property type="molecule type" value="Genomic_DNA"/>
</dbReference>
<dbReference type="Proteomes" id="UP000246375">
    <property type="component" value="Unassembled WGS sequence"/>
</dbReference>
<organism evidence="2 4">
    <name type="scientific">Enterobacter hormaechei</name>
    <dbReference type="NCBI Taxonomy" id="158836"/>
    <lineage>
        <taxon>Bacteria</taxon>
        <taxon>Pseudomonadati</taxon>
        <taxon>Pseudomonadota</taxon>
        <taxon>Gammaproteobacteria</taxon>
        <taxon>Enterobacterales</taxon>
        <taxon>Enterobacteriaceae</taxon>
        <taxon>Enterobacter</taxon>
        <taxon>Enterobacter cloacae complex</taxon>
    </lineage>
</organism>
<evidence type="ECO:0000313" key="5">
    <source>
        <dbReference type="Proteomes" id="UP000246375"/>
    </source>
</evidence>
<comment type="caution">
    <text evidence="2">The sequence shown here is derived from an EMBL/GenBank/DDBJ whole genome shotgun (WGS) entry which is preliminary data.</text>
</comment>
<reference evidence="2 4" key="1">
    <citation type="journal article" date="2017" name="J. Antimicrob. Chemother.">
        <title>Characterization of the population structure, drug resistance mechanisms and plasmids of the community-associated Enterobacter cloacae complex in China.</title>
        <authorList>
            <person name="Zhou K."/>
            <person name="Yu W."/>
            <person name="Cao X."/>
            <person name="Shen P."/>
            <person name="Lu H."/>
            <person name="Luo Q."/>
            <person name="Rossen J.W.A."/>
            <person name="Xiao Y."/>
        </authorList>
    </citation>
    <scope>NUCLEOTIDE SEQUENCE [LARGE SCALE GENOMIC DNA]</scope>
    <source>
        <strain evidence="2 4">ECC904</strain>
    </source>
</reference>
<evidence type="ECO:0000313" key="3">
    <source>
        <dbReference type="EMBL" id="PXB37466.1"/>
    </source>
</evidence>
<dbReference type="Proteomes" id="UP000229974">
    <property type="component" value="Unassembled WGS sequence"/>
</dbReference>
<feature type="region of interest" description="Disordered" evidence="1">
    <location>
        <begin position="45"/>
        <end position="64"/>
    </location>
</feature>
<name>A0A2J0Q2F5_9ENTR</name>
<evidence type="ECO:0000313" key="4">
    <source>
        <dbReference type="Proteomes" id="UP000229974"/>
    </source>
</evidence>
<dbReference type="EMBL" id="NEEW01000004">
    <property type="protein sequence ID" value="PJD87164.1"/>
    <property type="molecule type" value="Genomic_DNA"/>
</dbReference>
<evidence type="ECO:0000256" key="1">
    <source>
        <dbReference type="SAM" id="MobiDB-lite"/>
    </source>
</evidence>
<proteinExistence type="predicted"/>
<gene>
    <name evidence="2" type="ORF">B9Q30_06805</name>
    <name evidence="3" type="ORF">DL189_18545</name>
</gene>